<proteinExistence type="predicted"/>
<dbReference type="AlphaFoldDB" id="A0A3N4I3U0"/>
<dbReference type="EMBL" id="ML119692">
    <property type="protein sequence ID" value="RPA80056.1"/>
    <property type="molecule type" value="Genomic_DNA"/>
</dbReference>
<reference evidence="3 4" key="1">
    <citation type="journal article" date="2018" name="Nat. Ecol. Evol.">
        <title>Pezizomycetes genomes reveal the molecular basis of ectomycorrhizal truffle lifestyle.</title>
        <authorList>
            <person name="Murat C."/>
            <person name="Payen T."/>
            <person name="Noel B."/>
            <person name="Kuo A."/>
            <person name="Morin E."/>
            <person name="Chen J."/>
            <person name="Kohler A."/>
            <person name="Krizsan K."/>
            <person name="Balestrini R."/>
            <person name="Da Silva C."/>
            <person name="Montanini B."/>
            <person name="Hainaut M."/>
            <person name="Levati E."/>
            <person name="Barry K.W."/>
            <person name="Belfiori B."/>
            <person name="Cichocki N."/>
            <person name="Clum A."/>
            <person name="Dockter R.B."/>
            <person name="Fauchery L."/>
            <person name="Guy J."/>
            <person name="Iotti M."/>
            <person name="Le Tacon F."/>
            <person name="Lindquist E.A."/>
            <person name="Lipzen A."/>
            <person name="Malagnac F."/>
            <person name="Mello A."/>
            <person name="Molinier V."/>
            <person name="Miyauchi S."/>
            <person name="Poulain J."/>
            <person name="Riccioni C."/>
            <person name="Rubini A."/>
            <person name="Sitrit Y."/>
            <person name="Splivallo R."/>
            <person name="Traeger S."/>
            <person name="Wang M."/>
            <person name="Zifcakova L."/>
            <person name="Wipf D."/>
            <person name="Zambonelli A."/>
            <person name="Paolocci F."/>
            <person name="Nowrousian M."/>
            <person name="Ottonello S."/>
            <person name="Baldrian P."/>
            <person name="Spatafora J.W."/>
            <person name="Henrissat B."/>
            <person name="Nagy L.G."/>
            <person name="Aury J.M."/>
            <person name="Wincker P."/>
            <person name="Grigoriev I.V."/>
            <person name="Bonfante P."/>
            <person name="Martin F.M."/>
        </authorList>
    </citation>
    <scope>NUCLEOTIDE SEQUENCE [LARGE SCALE GENOMIC DNA]</scope>
    <source>
        <strain evidence="3 4">RN42</strain>
    </source>
</reference>
<dbReference type="Proteomes" id="UP000275078">
    <property type="component" value="Unassembled WGS sequence"/>
</dbReference>
<keyword evidence="4" id="KW-1185">Reference proteome</keyword>
<name>A0A3N4I3U0_ASCIM</name>
<evidence type="ECO:0000313" key="3">
    <source>
        <dbReference type="EMBL" id="RPA80056.1"/>
    </source>
</evidence>
<evidence type="ECO:0000313" key="4">
    <source>
        <dbReference type="Proteomes" id="UP000275078"/>
    </source>
</evidence>
<sequence length="197" mass="22857">MSHIPRSASVPLLFGRSSRSRHADTPCDASFNDENDLSRCTTTIPQRRHTNDNPSRPALTPRPSRLNLAASPTIKRRRLASALGGTEKVYLNGPVYSAEKRCQDCWRAIKGIDMELEDIEIRYAHMVRTGSSREEFQKVEVEFARLRTERKSLQAEHKELLRKYEEERRRVDRLLSWKEKGRKMVKNVWRIVVGKKG</sequence>
<gene>
    <name evidence="3" type="ORF">BJ508DRAFT_347418</name>
</gene>
<evidence type="ECO:0000256" key="1">
    <source>
        <dbReference type="SAM" id="Coils"/>
    </source>
</evidence>
<evidence type="ECO:0000256" key="2">
    <source>
        <dbReference type="SAM" id="MobiDB-lite"/>
    </source>
</evidence>
<accession>A0A3N4I3U0</accession>
<feature type="region of interest" description="Disordered" evidence="2">
    <location>
        <begin position="17"/>
        <end position="65"/>
    </location>
</feature>
<feature type="coiled-coil region" evidence="1">
    <location>
        <begin position="136"/>
        <end position="174"/>
    </location>
</feature>
<protein>
    <submittedName>
        <fullName evidence="3">Uncharacterized protein</fullName>
    </submittedName>
</protein>
<keyword evidence="1" id="KW-0175">Coiled coil</keyword>
<organism evidence="3 4">
    <name type="scientific">Ascobolus immersus RN42</name>
    <dbReference type="NCBI Taxonomy" id="1160509"/>
    <lineage>
        <taxon>Eukaryota</taxon>
        <taxon>Fungi</taxon>
        <taxon>Dikarya</taxon>
        <taxon>Ascomycota</taxon>
        <taxon>Pezizomycotina</taxon>
        <taxon>Pezizomycetes</taxon>
        <taxon>Pezizales</taxon>
        <taxon>Ascobolaceae</taxon>
        <taxon>Ascobolus</taxon>
    </lineage>
</organism>